<feature type="compositionally biased region" description="Basic and acidic residues" evidence="1">
    <location>
        <begin position="1"/>
        <end position="12"/>
    </location>
</feature>
<feature type="compositionally biased region" description="Low complexity" evidence="1">
    <location>
        <begin position="36"/>
        <end position="58"/>
    </location>
</feature>
<evidence type="ECO:0000313" key="2">
    <source>
        <dbReference type="EMBL" id="CAB4937042.1"/>
    </source>
</evidence>
<accession>A0A6J7J3B2</accession>
<name>A0A6J7J3B2_9ZZZZ</name>
<dbReference type="AlphaFoldDB" id="A0A6J7J3B2"/>
<gene>
    <name evidence="2" type="ORF">UFOPK3609_02273</name>
</gene>
<sequence>MLTKPEGVRLDRFPPAGVTDPRRPDSASPAQTGLIRSVSAARPASVRAVASRSADGVP</sequence>
<proteinExistence type="predicted"/>
<evidence type="ECO:0000256" key="1">
    <source>
        <dbReference type="SAM" id="MobiDB-lite"/>
    </source>
</evidence>
<feature type="region of interest" description="Disordered" evidence="1">
    <location>
        <begin position="1"/>
        <end position="58"/>
    </location>
</feature>
<reference evidence="2" key="1">
    <citation type="submission" date="2020-05" db="EMBL/GenBank/DDBJ databases">
        <authorList>
            <person name="Chiriac C."/>
            <person name="Salcher M."/>
            <person name="Ghai R."/>
            <person name="Kavagutti S V."/>
        </authorList>
    </citation>
    <scope>NUCLEOTIDE SEQUENCE</scope>
</reference>
<protein>
    <submittedName>
        <fullName evidence="2">Unannotated protein</fullName>
    </submittedName>
</protein>
<organism evidence="2">
    <name type="scientific">freshwater metagenome</name>
    <dbReference type="NCBI Taxonomy" id="449393"/>
    <lineage>
        <taxon>unclassified sequences</taxon>
        <taxon>metagenomes</taxon>
        <taxon>ecological metagenomes</taxon>
    </lineage>
</organism>
<dbReference type="EMBL" id="CAFBMQ010000474">
    <property type="protein sequence ID" value="CAB4937042.1"/>
    <property type="molecule type" value="Genomic_DNA"/>
</dbReference>